<proteinExistence type="predicted"/>
<name>A0AAV1VXX1_LUPLU</name>
<reference evidence="1 2" key="1">
    <citation type="submission" date="2024-03" db="EMBL/GenBank/DDBJ databases">
        <authorList>
            <person name="Martinez-Hernandez J."/>
        </authorList>
    </citation>
    <scope>NUCLEOTIDE SEQUENCE [LARGE SCALE GENOMIC DNA]</scope>
</reference>
<dbReference type="Proteomes" id="UP001497480">
    <property type="component" value="Unassembled WGS sequence"/>
</dbReference>
<gene>
    <name evidence="1" type="ORF">LLUT_LOCUS2688</name>
</gene>
<protein>
    <submittedName>
        <fullName evidence="1">Uncharacterized protein</fullName>
    </submittedName>
</protein>
<evidence type="ECO:0000313" key="1">
    <source>
        <dbReference type="EMBL" id="CAL0301628.1"/>
    </source>
</evidence>
<dbReference type="EMBL" id="CAXHTB010000002">
    <property type="protein sequence ID" value="CAL0301628.1"/>
    <property type="molecule type" value="Genomic_DNA"/>
</dbReference>
<organism evidence="1 2">
    <name type="scientific">Lupinus luteus</name>
    <name type="common">European yellow lupine</name>
    <dbReference type="NCBI Taxonomy" id="3873"/>
    <lineage>
        <taxon>Eukaryota</taxon>
        <taxon>Viridiplantae</taxon>
        <taxon>Streptophyta</taxon>
        <taxon>Embryophyta</taxon>
        <taxon>Tracheophyta</taxon>
        <taxon>Spermatophyta</taxon>
        <taxon>Magnoliopsida</taxon>
        <taxon>eudicotyledons</taxon>
        <taxon>Gunneridae</taxon>
        <taxon>Pentapetalae</taxon>
        <taxon>rosids</taxon>
        <taxon>fabids</taxon>
        <taxon>Fabales</taxon>
        <taxon>Fabaceae</taxon>
        <taxon>Papilionoideae</taxon>
        <taxon>50 kb inversion clade</taxon>
        <taxon>genistoids sensu lato</taxon>
        <taxon>core genistoids</taxon>
        <taxon>Genisteae</taxon>
        <taxon>Lupinus</taxon>
    </lineage>
</organism>
<keyword evidence="2" id="KW-1185">Reference proteome</keyword>
<comment type="caution">
    <text evidence="1">The sequence shown here is derived from an EMBL/GenBank/DDBJ whole genome shotgun (WGS) entry which is preliminary data.</text>
</comment>
<sequence length="242" mass="26403">MIVHEEAHFLITGSKNENGTRTATENHMVGHEEAHPLITGSENTMVTDEDTPSPIEMARDEEKCVKKEKIVEELGKMKEEKKKEYVVSLRENNENELIGSKSVLTPHFTRKRGDGVEISDRNLRCQVMKPKFASTEGLSPPLSPCRSPILNGIRPDLSVGCQAFATKAPAGTERGGGVEISGGKSTLSGNETRVCFRERSIATVEHVQIAGSQRNLARSVRRVSGVYDGGTGGYGGGLERKR</sequence>
<dbReference type="AlphaFoldDB" id="A0AAV1VXX1"/>
<evidence type="ECO:0000313" key="2">
    <source>
        <dbReference type="Proteomes" id="UP001497480"/>
    </source>
</evidence>
<accession>A0AAV1VXX1</accession>